<dbReference type="InterPro" id="IPR020094">
    <property type="entry name" value="TruA/RsuA/RluB/E/F_N"/>
</dbReference>
<comment type="similarity">
    <text evidence="2">Belongs to the tRNA pseudouridine synthase TruA family.</text>
</comment>
<dbReference type="Gene3D" id="3.30.70.580">
    <property type="entry name" value="Pseudouridine synthase I, catalytic domain, N-terminal subdomain"/>
    <property type="match status" value="1"/>
</dbReference>
<protein>
    <recommendedName>
        <fullName evidence="2">tRNA pseudouridine synthase</fullName>
        <ecNumber evidence="2">5.4.99.12</ecNumber>
    </recommendedName>
</protein>
<comment type="catalytic activity">
    <reaction evidence="2">
        <text>uridine(38/39/40) in tRNA = pseudouridine(38/39/40) in tRNA</text>
        <dbReference type="Rhea" id="RHEA:22376"/>
        <dbReference type="Rhea" id="RHEA-COMP:10085"/>
        <dbReference type="Rhea" id="RHEA-COMP:10087"/>
        <dbReference type="ChEBI" id="CHEBI:65314"/>
        <dbReference type="ChEBI" id="CHEBI:65315"/>
        <dbReference type="EC" id="5.4.99.12"/>
    </reaction>
</comment>
<feature type="region of interest" description="Disordered" evidence="3">
    <location>
        <begin position="1"/>
        <end position="71"/>
    </location>
</feature>
<dbReference type="Gramene" id="ONIVA12G05010.3">
    <property type="protein sequence ID" value="ONIVA12G05010.3"/>
    <property type="gene ID" value="ONIVA12G05010"/>
</dbReference>
<name>A0A0E0J7Q3_ORYNI</name>
<dbReference type="AlphaFoldDB" id="A0A0E0J7Q3"/>
<dbReference type="EnsemblPlants" id="ONIVA12G05010.3">
    <property type="protein sequence ID" value="ONIVA12G05010.3"/>
    <property type="gene ID" value="ONIVA12G05010"/>
</dbReference>
<evidence type="ECO:0000313" key="5">
    <source>
        <dbReference type="EnsemblPlants" id="ONIVA12G05010.3"/>
    </source>
</evidence>
<proteinExistence type="inferred from homology"/>
<dbReference type="Proteomes" id="UP000006591">
    <property type="component" value="Chromosome 12"/>
</dbReference>
<evidence type="ECO:0000313" key="6">
    <source>
        <dbReference type="Proteomes" id="UP000006591"/>
    </source>
</evidence>
<dbReference type="PANTHER" id="PTHR11142">
    <property type="entry name" value="PSEUDOURIDYLATE SYNTHASE"/>
    <property type="match status" value="1"/>
</dbReference>
<dbReference type="GO" id="GO:0160147">
    <property type="term" value="F:tRNA pseudouridine(38-40) synthase activity"/>
    <property type="evidence" value="ECO:0007669"/>
    <property type="project" value="UniProtKB-EC"/>
</dbReference>
<dbReference type="GO" id="GO:0031119">
    <property type="term" value="P:tRNA pseudouridine synthesis"/>
    <property type="evidence" value="ECO:0007669"/>
    <property type="project" value="TreeGrafter"/>
</dbReference>
<accession>A0A0E0J7Q3</accession>
<dbReference type="GO" id="GO:0003723">
    <property type="term" value="F:RNA binding"/>
    <property type="evidence" value="ECO:0007669"/>
    <property type="project" value="InterPro"/>
</dbReference>
<reference evidence="5" key="1">
    <citation type="submission" date="2015-04" db="UniProtKB">
        <authorList>
            <consortium name="EnsemblPlants"/>
        </authorList>
    </citation>
    <scope>IDENTIFICATION</scope>
    <source>
        <strain evidence="5">SL10</strain>
    </source>
</reference>
<sequence length="306" mass="32885">MSAATPDSAAAAKRPIDPSHADPSPAAKLQRSSPPDPSPPAAKLQRSSPPDPSPPAEAQGDTTYGGGEVAGVRSGEMAGARNPQAQRYLVAVEYVGTRFSGSQQQLNQRTVVGVLEEAFHKFIGQPVSIFCSSRTDTGVHALSNVCHVDVERISKRKPGEMANSPMRTLDELSVTEVFPSMFFPSSMERSEMESLDGHLVYSRTSVVESSGKGSDASSTSEQSRFENGEEFGKRLRHRCFVVTARARSFLYHQVRLMVGLLKSVGTGDLTTEDVERILNLKAVTAAPPMAPACGLYLANVKYDLSV</sequence>
<dbReference type="Pfam" id="PF01416">
    <property type="entry name" value="PseudoU_synth_1"/>
    <property type="match status" value="1"/>
</dbReference>
<dbReference type="InterPro" id="IPR001406">
    <property type="entry name" value="PsdUridine_synth_TruA"/>
</dbReference>
<dbReference type="SUPFAM" id="SSF55120">
    <property type="entry name" value="Pseudouridine synthase"/>
    <property type="match status" value="2"/>
</dbReference>
<dbReference type="InterPro" id="IPR020097">
    <property type="entry name" value="PsdUridine_synth_TruA_a/b_dom"/>
</dbReference>
<keyword evidence="1 2" id="KW-0413">Isomerase</keyword>
<keyword evidence="6" id="KW-1185">Reference proteome</keyword>
<evidence type="ECO:0000256" key="2">
    <source>
        <dbReference type="RuleBase" id="RU003792"/>
    </source>
</evidence>
<keyword evidence="2" id="KW-0819">tRNA processing</keyword>
<evidence type="ECO:0000259" key="4">
    <source>
        <dbReference type="Pfam" id="PF01416"/>
    </source>
</evidence>
<evidence type="ECO:0000256" key="1">
    <source>
        <dbReference type="ARBA" id="ARBA00023235"/>
    </source>
</evidence>
<reference evidence="5" key="2">
    <citation type="submission" date="2018-04" db="EMBL/GenBank/DDBJ databases">
        <title>OnivRS2 (Oryza nivara Reference Sequence Version 2).</title>
        <authorList>
            <person name="Zhang J."/>
            <person name="Kudrna D."/>
            <person name="Lee S."/>
            <person name="Talag J."/>
            <person name="Rajasekar S."/>
            <person name="Welchert J."/>
            <person name="Hsing Y.-I."/>
            <person name="Wing R.A."/>
        </authorList>
    </citation>
    <scope>NUCLEOTIDE SEQUENCE [LARGE SCALE GENOMIC DNA]</scope>
    <source>
        <strain evidence="5">SL10</strain>
    </source>
</reference>
<dbReference type="EC" id="5.4.99.12" evidence="2"/>
<feature type="domain" description="Pseudouridine synthase I TruA alpha/beta" evidence="4">
    <location>
        <begin position="163"/>
        <end position="303"/>
    </location>
</feature>
<dbReference type="PANTHER" id="PTHR11142:SF0">
    <property type="entry name" value="TRNA PSEUDOURIDINE SYNTHASE-LIKE 1"/>
    <property type="match status" value="1"/>
</dbReference>
<evidence type="ECO:0000256" key="3">
    <source>
        <dbReference type="SAM" id="MobiDB-lite"/>
    </source>
</evidence>
<organism evidence="5">
    <name type="scientific">Oryza nivara</name>
    <name type="common">Indian wild rice</name>
    <name type="synonym">Oryza sativa f. spontanea</name>
    <dbReference type="NCBI Taxonomy" id="4536"/>
    <lineage>
        <taxon>Eukaryota</taxon>
        <taxon>Viridiplantae</taxon>
        <taxon>Streptophyta</taxon>
        <taxon>Embryophyta</taxon>
        <taxon>Tracheophyta</taxon>
        <taxon>Spermatophyta</taxon>
        <taxon>Magnoliopsida</taxon>
        <taxon>Liliopsida</taxon>
        <taxon>Poales</taxon>
        <taxon>Poaceae</taxon>
        <taxon>BOP clade</taxon>
        <taxon>Oryzoideae</taxon>
        <taxon>Oryzeae</taxon>
        <taxon>Oryzinae</taxon>
        <taxon>Oryza</taxon>
    </lineage>
</organism>
<dbReference type="InterPro" id="IPR020103">
    <property type="entry name" value="PsdUridine_synth_cat_dom_sf"/>
</dbReference>
<feature type="compositionally biased region" description="Low complexity" evidence="3">
    <location>
        <begin position="1"/>
        <end position="12"/>
    </location>
</feature>